<gene>
    <name evidence="2" type="ORF">PLOB_00048384</name>
</gene>
<evidence type="ECO:0000313" key="3">
    <source>
        <dbReference type="Proteomes" id="UP001159405"/>
    </source>
</evidence>
<dbReference type="Gene3D" id="2.60.40.790">
    <property type="match status" value="1"/>
</dbReference>
<dbReference type="Pfam" id="PF21413">
    <property type="entry name" value="SHQ1-like_CS"/>
    <property type="match status" value="1"/>
</dbReference>
<accession>A0ABN8PU87</accession>
<proteinExistence type="predicted"/>
<dbReference type="PANTHER" id="PTHR12967">
    <property type="entry name" value="PROTEIN SHQ1 HOMOLOG"/>
    <property type="match status" value="1"/>
</dbReference>
<feature type="domain" description="SHQ1-like CS" evidence="1">
    <location>
        <begin position="3"/>
        <end position="47"/>
    </location>
</feature>
<evidence type="ECO:0000313" key="2">
    <source>
        <dbReference type="EMBL" id="CAH3151024.1"/>
    </source>
</evidence>
<sequence>MLTPVFELSQDDDFVVVIIKTAYVKIADVDFCINGTEFKFYVKPYFLGELETNHSFTFILL</sequence>
<evidence type="ECO:0000259" key="1">
    <source>
        <dbReference type="Pfam" id="PF21413"/>
    </source>
</evidence>
<keyword evidence="3" id="KW-1185">Reference proteome</keyword>
<dbReference type="EMBL" id="CALNXK010000090">
    <property type="protein sequence ID" value="CAH3151024.1"/>
    <property type="molecule type" value="Genomic_DNA"/>
</dbReference>
<dbReference type="InterPro" id="IPR008978">
    <property type="entry name" value="HSP20-like_chaperone"/>
</dbReference>
<reference evidence="2 3" key="1">
    <citation type="submission" date="2022-05" db="EMBL/GenBank/DDBJ databases">
        <authorList>
            <consortium name="Genoscope - CEA"/>
            <person name="William W."/>
        </authorList>
    </citation>
    <scope>NUCLEOTIDE SEQUENCE [LARGE SCALE GENOMIC DNA]</scope>
</reference>
<organism evidence="2 3">
    <name type="scientific">Porites lobata</name>
    <dbReference type="NCBI Taxonomy" id="104759"/>
    <lineage>
        <taxon>Eukaryota</taxon>
        <taxon>Metazoa</taxon>
        <taxon>Cnidaria</taxon>
        <taxon>Anthozoa</taxon>
        <taxon>Hexacorallia</taxon>
        <taxon>Scleractinia</taxon>
        <taxon>Fungiina</taxon>
        <taxon>Poritidae</taxon>
        <taxon>Porites</taxon>
    </lineage>
</organism>
<dbReference type="InterPro" id="IPR048696">
    <property type="entry name" value="SHQ1-like_CS"/>
</dbReference>
<dbReference type="Proteomes" id="UP001159405">
    <property type="component" value="Unassembled WGS sequence"/>
</dbReference>
<dbReference type="InterPro" id="IPR039742">
    <property type="entry name" value="Shq1"/>
</dbReference>
<comment type="caution">
    <text evidence="2">The sequence shown here is derived from an EMBL/GenBank/DDBJ whole genome shotgun (WGS) entry which is preliminary data.</text>
</comment>
<name>A0ABN8PU87_9CNID</name>
<protein>
    <recommendedName>
        <fullName evidence="1">SHQ1-like CS domain-containing protein</fullName>
    </recommendedName>
</protein>
<dbReference type="PANTHER" id="PTHR12967:SF0">
    <property type="entry name" value="PROTEIN SHQ1 HOMOLOG"/>
    <property type="match status" value="1"/>
</dbReference>